<comment type="caution">
    <text evidence="1">The sequence shown here is derived from an EMBL/GenBank/DDBJ whole genome shotgun (WGS) entry which is preliminary data.</text>
</comment>
<protein>
    <submittedName>
        <fullName evidence="1">Uncharacterized protein</fullName>
    </submittedName>
</protein>
<dbReference type="AlphaFoldDB" id="A0A4U1G4R2"/>
<dbReference type="Proteomes" id="UP000309594">
    <property type="component" value="Unassembled WGS sequence"/>
</dbReference>
<gene>
    <name evidence="1" type="ORF">FBD94_18040</name>
</gene>
<evidence type="ECO:0000313" key="2">
    <source>
        <dbReference type="Proteomes" id="UP000309594"/>
    </source>
</evidence>
<evidence type="ECO:0000313" key="1">
    <source>
        <dbReference type="EMBL" id="TKC58518.1"/>
    </source>
</evidence>
<dbReference type="EMBL" id="SWDX01000007">
    <property type="protein sequence ID" value="TKC58518.1"/>
    <property type="molecule type" value="Genomic_DNA"/>
</dbReference>
<organism evidence="1 2">
    <name type="scientific">Pedobacter hiemivivus</name>
    <dbReference type="NCBI Taxonomy" id="2530454"/>
    <lineage>
        <taxon>Bacteria</taxon>
        <taxon>Pseudomonadati</taxon>
        <taxon>Bacteroidota</taxon>
        <taxon>Sphingobacteriia</taxon>
        <taxon>Sphingobacteriales</taxon>
        <taxon>Sphingobacteriaceae</taxon>
        <taxon>Pedobacter</taxon>
    </lineage>
</organism>
<proteinExistence type="predicted"/>
<dbReference type="RefSeq" id="WP_136881237.1">
    <property type="nucleotide sequence ID" value="NZ_SWDX01000007.1"/>
</dbReference>
<reference evidence="1 2" key="1">
    <citation type="submission" date="2019-04" db="EMBL/GenBank/DDBJ databases">
        <title>Pedobacter sp. RP-1-16 sp. nov., isolated from Arctic soil.</title>
        <authorList>
            <person name="Dahal R.H."/>
            <person name="Kim D.-U."/>
        </authorList>
    </citation>
    <scope>NUCLEOTIDE SEQUENCE [LARGE SCALE GENOMIC DNA]</scope>
    <source>
        <strain evidence="1 2">RP-1-16</strain>
    </source>
</reference>
<sequence>MRKMICIDTDLRINRRKKKDARKNIAVEKIPIFICKNHPEMTVNRLIYLSSILVLSGCVSLKQTRQEGVQEISDLQAFDGTYENPFSKKSDSEFSSLWNQLNLSEKLDTLDFQTATIGLKVIGKDQIRATWLQGDREKMSVVLKGKLKDSYFVSRHKRKIIPIPLIYGQFSNNQFQLSLGKDGQLHVERMQNEWGWVLVFLASKDNTSSYEYKRR</sequence>
<accession>A0A4U1G4R2</accession>
<name>A0A4U1G4R2_9SPHI</name>